<evidence type="ECO:0000256" key="3">
    <source>
        <dbReference type="ARBA" id="ARBA00012759"/>
    </source>
</evidence>
<dbReference type="Pfam" id="PF12030">
    <property type="entry name" value="DUF3517"/>
    <property type="match status" value="2"/>
</dbReference>
<dbReference type="Gene3D" id="3.90.70.10">
    <property type="entry name" value="Cysteine proteinases"/>
    <property type="match status" value="1"/>
</dbReference>
<evidence type="ECO:0000313" key="11">
    <source>
        <dbReference type="Proteomes" id="UP000675881"/>
    </source>
</evidence>
<dbReference type="InterPro" id="IPR001394">
    <property type="entry name" value="Peptidase_C19_UCH"/>
</dbReference>
<reference evidence="10" key="1">
    <citation type="submission" date="2021-02" db="EMBL/GenBank/DDBJ databases">
        <authorList>
            <person name="Bekaert M."/>
        </authorList>
    </citation>
    <scope>NUCLEOTIDE SEQUENCE</scope>
    <source>
        <strain evidence="10">IoA-00</strain>
    </source>
</reference>
<dbReference type="EC" id="3.4.19.12" evidence="3"/>
<comment type="catalytic activity">
    <reaction evidence="1">
        <text>Thiol-dependent hydrolysis of ester, thioester, amide, peptide and isopeptide bonds formed by the C-terminal Gly of ubiquitin (a 76-residue protein attached to proteins as an intracellular targeting signal).</text>
        <dbReference type="EC" id="3.4.19.12"/>
    </reaction>
</comment>
<comment type="similarity">
    <text evidence="2">Belongs to the peptidase C19 family.</text>
</comment>
<gene>
    <name evidence="10" type="ORF">LSAA_560</name>
</gene>
<accession>A0A7R8GZN9</accession>
<dbReference type="InterPro" id="IPR018200">
    <property type="entry name" value="USP_CS"/>
</dbReference>
<feature type="compositionally biased region" description="Low complexity" evidence="9">
    <location>
        <begin position="835"/>
        <end position="852"/>
    </location>
</feature>
<evidence type="ECO:0000256" key="8">
    <source>
        <dbReference type="ARBA" id="ARBA00022807"/>
    </source>
</evidence>
<evidence type="ECO:0000256" key="9">
    <source>
        <dbReference type="SAM" id="MobiDB-lite"/>
    </source>
</evidence>
<evidence type="ECO:0000256" key="4">
    <source>
        <dbReference type="ARBA" id="ARBA00022553"/>
    </source>
</evidence>
<dbReference type="InterPro" id="IPR050164">
    <property type="entry name" value="Peptidase_C19"/>
</dbReference>
<dbReference type="PROSITE" id="PS00972">
    <property type="entry name" value="USP_1"/>
    <property type="match status" value="1"/>
</dbReference>
<keyword evidence="6" id="KW-0833">Ubl conjugation pathway</keyword>
<keyword evidence="11" id="KW-1185">Reference proteome</keyword>
<organism evidence="10 11">
    <name type="scientific">Lepeophtheirus salmonis</name>
    <name type="common">Salmon louse</name>
    <name type="synonym">Caligus salmonis</name>
    <dbReference type="NCBI Taxonomy" id="72036"/>
    <lineage>
        <taxon>Eukaryota</taxon>
        <taxon>Metazoa</taxon>
        <taxon>Ecdysozoa</taxon>
        <taxon>Arthropoda</taxon>
        <taxon>Crustacea</taxon>
        <taxon>Multicrustacea</taxon>
        <taxon>Hexanauplia</taxon>
        <taxon>Copepoda</taxon>
        <taxon>Siphonostomatoida</taxon>
        <taxon>Caligidae</taxon>
        <taxon>Lepeophtheirus</taxon>
    </lineage>
</organism>
<feature type="region of interest" description="Disordered" evidence="9">
    <location>
        <begin position="2225"/>
        <end position="2272"/>
    </location>
</feature>
<feature type="region of interest" description="Disordered" evidence="9">
    <location>
        <begin position="835"/>
        <end position="859"/>
    </location>
</feature>
<feature type="region of interest" description="Disordered" evidence="9">
    <location>
        <begin position="1379"/>
        <end position="1402"/>
    </location>
</feature>
<evidence type="ECO:0000256" key="5">
    <source>
        <dbReference type="ARBA" id="ARBA00022670"/>
    </source>
</evidence>
<evidence type="ECO:0000256" key="1">
    <source>
        <dbReference type="ARBA" id="ARBA00000707"/>
    </source>
</evidence>
<dbReference type="Pfam" id="PF00443">
    <property type="entry name" value="UCH"/>
    <property type="match status" value="1"/>
</dbReference>
<dbReference type="PROSITE" id="PS50235">
    <property type="entry name" value="USP_3"/>
    <property type="match status" value="1"/>
</dbReference>
<dbReference type="Proteomes" id="UP000675881">
    <property type="component" value="Chromosome 1"/>
</dbReference>
<feature type="compositionally biased region" description="Polar residues" evidence="9">
    <location>
        <begin position="2230"/>
        <end position="2263"/>
    </location>
</feature>
<dbReference type="GO" id="GO:0005634">
    <property type="term" value="C:nucleus"/>
    <property type="evidence" value="ECO:0007669"/>
    <property type="project" value="TreeGrafter"/>
</dbReference>
<name>A0A7R8GZN9_LEPSM</name>
<dbReference type="PROSITE" id="PS00973">
    <property type="entry name" value="USP_2"/>
    <property type="match status" value="1"/>
</dbReference>
<dbReference type="PANTHER" id="PTHR24006:SF925">
    <property type="entry name" value="UBIQUITINYL HYDROLASE 1"/>
    <property type="match status" value="1"/>
</dbReference>
<dbReference type="SUPFAM" id="SSF48371">
    <property type="entry name" value="ARM repeat"/>
    <property type="match status" value="1"/>
</dbReference>
<dbReference type="SUPFAM" id="SSF54001">
    <property type="entry name" value="Cysteine proteinases"/>
    <property type="match status" value="1"/>
</dbReference>
<dbReference type="GO" id="GO:0016579">
    <property type="term" value="P:protein deubiquitination"/>
    <property type="evidence" value="ECO:0007669"/>
    <property type="project" value="InterPro"/>
</dbReference>
<dbReference type="GO" id="GO:0005829">
    <property type="term" value="C:cytosol"/>
    <property type="evidence" value="ECO:0007669"/>
    <property type="project" value="TreeGrafter"/>
</dbReference>
<dbReference type="CDD" id="cd02659">
    <property type="entry name" value="peptidase_C19C"/>
    <property type="match status" value="1"/>
</dbReference>
<protein>
    <recommendedName>
        <fullName evidence="3">ubiquitinyl hydrolase 1</fullName>
        <ecNumber evidence="3">3.4.19.12</ecNumber>
    </recommendedName>
</protein>
<dbReference type="Pfam" id="PF22900">
    <property type="entry name" value="UCH_UBL1"/>
    <property type="match status" value="1"/>
</dbReference>
<dbReference type="EMBL" id="HG994580">
    <property type="protein sequence ID" value="CAF2755783.1"/>
    <property type="molecule type" value="Genomic_DNA"/>
</dbReference>
<dbReference type="InterPro" id="IPR038765">
    <property type="entry name" value="Papain-like_cys_pep_sf"/>
</dbReference>
<sequence length="2272" mass="259158">MSVGGGEEEEDPPYPLEKLLKLEELINNPRWVIPVLPKGELEVLLEASIRLAKKGKDVECEDCLRFYRDGLPVSFVKILTDEAVSSWKPDIQKYILLNCERLMELLVLKWTHALGAEEEELFASKDLLVLLLNPHHKFHVQHLKSIFFLFFTHIPSYLESLKDEELKKEGKNDALSSLIKALKHLSTAALTGEENEERIRELEMFRLQMILRQLRVSSFGGKMNALNEVNRVIASVSYYHQNPQRRSGLDVPIHHPQHNNNVIVGKPGTEEDFLTAERMARWLCENKVLQIVLQDSLHQPQYVEKLEKIIRFKIREFSLSSHDLDDIWDAQVGQHEAIVKNVHDLLAKLAWDFSPVQLDHLFKRFQSSLSEANDKQREKLLELIRRLAEDDKDGVMADKVLNLFWTLSHSKNVSTEIMDQALAAHVKILDYSCTQNSEGQKNRCLKKQIREICSLYPESSNNDPHNTLPNPHHHAQGVAYRHDVINRLQSSHVLVIKVANNLTSYIKQLEYEGFVDKDPLKIFPDGRFDHIVQMDDYGFVLLKQNKYGSVWRRKQCFKEDREACFDWFSKLMGVEPDLDPEISKSFFVENILKFDPMLMTESGIQCFDKFFKSVNSKEEKLIIKRRIYLMNNLELIGIDYIWQIIRSSPDEEVANRAIDILEETFTNLGPSLIDSQLEIHEDFISTCMEQLRPIYDTISIMDPGARDTEMKYRQLIRILKVLYEYIFECDSDFGEERSYVPLYRAAKGKQLSLIIRFTHQGRQNEDVDILVHTNDTLGSLRRQIFQRLKLSSASIKLELFYNGECLENRDDGKILLNTQLTDKSIVTGKVSQISSNIASSPDSSSDSSTSSPHHLYDGPNYEAEQSLPGIIMAKSPRNKRFLIQLADLGCERNIPDLRDRARHVLQIMPPDFDTVNSMRKFCHEIAATQTSGDNVLFKEFFSSSPSETLYNLEVMYALLMPGLGTLTDKTLEFQLNFVKAGGMQCFKSILTQRDFLSNADDVMKQLCYISVAKISADGIISDSPSPSSPAITMVLQKALIQVPNPTNEFRLRQISHRIAPQLAKYMTVNIMDYSTVLAIIRLAWASSSGNINLISSDSPYIDVELHAPHEEGNVYSLMPEQISLCKEAMEILTLAIALYPPSLDKLNKEKMWHQFIIDMILLSNLKRVRIEAGEQFLTITNRCSNDENSPKILIDLLFSVLNTTATQKAKQSSEYFVVLSCLLLNVSSTVRDDVRETGHSRVDDSLLEGHLRITRELIAFLSPEKKIEVGNTVGLIKDIIEDFIFPSSKMMVIYNQTGGIPMDNVVPVCTTGQTHMAAFEVYDESLYEWEYLPPVGPRPLKGFVGLKNAGATCYMNSVLQQLFMIEGVRNGVLSAEGACNDPDEDFSGEDRENEAHSNEHNHNIDIGEYGAVSSRKDYNITILKQVQAIFAHLSHTKLQFYVPKGLWKHFRMQGEPVNLREQQDAVEFFMSLIDFVDEALKALGYEQRMTKVLGGVLSDQMICKTCPHRYSREEPFCVLSVEVRNHNNLTDSLHEYVKGELLDGNNAYHCASCDKKVDTMKRLCIKKLPPILVIQLKRFDYDYERECAIKFNDYFEFPRVLDMEPYTVGGLAKIEGEVIDADPSDLDGKTVHTYKLRGMVVHSGQASGGHYYSYIKSKDKWYKFDDGEVSEVKVDDDEELKAQCYGGECVSEVYDQMSKRTSSRRQKRWWNAYMLFYCRSDIADDSLAVDVLNKMNELNLNGVSVHSSSSSSTKIPVPIEKSIQKQNVRFLHHRNQFNNEYFKFMKQLICCNRHVVNPVGDRHSINTMGNSHKWASDFEEIALTTVQLASKFLFQSAFHTKKSLRGSALDWYDSLHDYLNCSPIVRSWFGQKALFAHPVRFCEYMLECPSVEVRTAFSRIIVCLAHFSLNDGPVPAPPILQQPFIPIEIVGNTLADHLLSTVLSLLWMEVSEHGRHITQYFSFFSMYASLGVPEKTQLLKLNVPAIFIQVAIDEGPGPPIKYQYVEFGKLYQVVSTLIRCCDVSNRCSSQKVDGNPLPNPYAETSEPIMPIQQKVAELVFVKCEYLKKLVEEANSQEDTKKFLADITDSNALKGIHHENTSRDGLFDNITKSTTHCHKRAYHCIKLLVSLFSNCRVAKMIFDNSPDIRNTWSSAVVWLTEELDRGRSVPGSYPPGQYSYSNWSPPGQSNENTNGYFLERSHSAKLTLDAAFQLLSEEDMEEIEEIETAEPVNTSTRGGPGGESNSLIESNSGGNNMDVNIRSNTENKKTIWY</sequence>
<dbReference type="InterPro" id="IPR028889">
    <property type="entry name" value="USP"/>
</dbReference>
<keyword evidence="4" id="KW-0597">Phosphoprotein</keyword>
<dbReference type="InterPro" id="IPR021905">
    <property type="entry name" value="DUF3517"/>
</dbReference>
<keyword evidence="7 10" id="KW-0378">Hydrolase</keyword>
<evidence type="ECO:0000256" key="6">
    <source>
        <dbReference type="ARBA" id="ARBA00022786"/>
    </source>
</evidence>
<keyword evidence="5" id="KW-0645">Protease</keyword>
<dbReference type="InterPro" id="IPR016024">
    <property type="entry name" value="ARM-type_fold"/>
</dbReference>
<dbReference type="OrthoDB" id="289038at2759"/>
<dbReference type="InterPro" id="IPR056850">
    <property type="entry name" value="ARM_UBP34_24_USP9X_Y"/>
</dbReference>
<keyword evidence="8" id="KW-0788">Thiol protease</keyword>
<dbReference type="PANTHER" id="PTHR24006">
    <property type="entry name" value="UBIQUITIN CARBOXYL-TERMINAL HYDROLASE"/>
    <property type="match status" value="1"/>
</dbReference>
<dbReference type="GO" id="GO:0006508">
    <property type="term" value="P:proteolysis"/>
    <property type="evidence" value="ECO:0007669"/>
    <property type="project" value="UniProtKB-KW"/>
</dbReference>
<proteinExistence type="inferred from homology"/>
<feature type="compositionally biased region" description="Basic and acidic residues" evidence="9">
    <location>
        <begin position="1388"/>
        <end position="1402"/>
    </location>
</feature>
<dbReference type="Pfam" id="PF25010">
    <property type="entry name" value="ARM_UBP24_USP9X-Y"/>
    <property type="match status" value="1"/>
</dbReference>
<evidence type="ECO:0000256" key="2">
    <source>
        <dbReference type="ARBA" id="ARBA00009085"/>
    </source>
</evidence>
<evidence type="ECO:0000313" key="10">
    <source>
        <dbReference type="EMBL" id="CAF2755783.1"/>
    </source>
</evidence>
<dbReference type="InterPro" id="IPR055176">
    <property type="entry name" value="UBP24/USP9X/USP9Y_UBL"/>
</dbReference>
<dbReference type="GO" id="GO:0016477">
    <property type="term" value="P:cell migration"/>
    <property type="evidence" value="ECO:0007669"/>
    <property type="project" value="TreeGrafter"/>
</dbReference>
<dbReference type="GO" id="GO:0004843">
    <property type="term" value="F:cysteine-type deubiquitinase activity"/>
    <property type="evidence" value="ECO:0007669"/>
    <property type="project" value="UniProtKB-EC"/>
</dbReference>
<evidence type="ECO:0000256" key="7">
    <source>
        <dbReference type="ARBA" id="ARBA00022801"/>
    </source>
</evidence>